<dbReference type="GO" id="GO:0006508">
    <property type="term" value="P:proteolysis"/>
    <property type="evidence" value="ECO:0007669"/>
    <property type="project" value="UniProtKB-KW"/>
</dbReference>
<dbReference type="EMBL" id="RHHQ01000021">
    <property type="protein sequence ID" value="RNB81984.1"/>
    <property type="molecule type" value="Genomic_DNA"/>
</dbReference>
<reference evidence="10 11" key="1">
    <citation type="submission" date="2018-10" db="EMBL/GenBank/DDBJ databases">
        <title>Phylogenomics of Brevibacillus.</title>
        <authorList>
            <person name="Dunlap C."/>
        </authorList>
    </citation>
    <scope>NUCLEOTIDE SEQUENCE [LARGE SCALE GENOMIC DNA]</scope>
    <source>
        <strain evidence="10 11">JCM 15716</strain>
    </source>
</reference>
<dbReference type="GO" id="GO:0046872">
    <property type="term" value="F:metal ion binding"/>
    <property type="evidence" value="ECO:0007669"/>
    <property type="project" value="UniProtKB-KW"/>
</dbReference>
<keyword evidence="11" id="KW-1185">Reference proteome</keyword>
<sequence>MLDPRISKLAENLVAYSVELKEKESLLIEVRGEGHVLARELVKQAYAVGGYPYVRYIDAQIQREILMGTSEERTANLRKWEEQMMADIDAYIVINGFTNDSEMADVPVEKRRIHQVGMRPIMDPVINNKRWTLLNFPTAAMAQNAGKPTAAFEDFYFDVCSLDYAKMGKAFEPLKALMERTDKVQIKGPGTDLTFSIKGIPAVICSGERNIPDGEIYTSPVRDSVNGTITFNAATVYMGTKFENIRLTFEAGKVVEAVGSDTKRLNEILDSDEGSRYIGEFAIAVNPYILHPMGDILFDEKIDGSFHFTPGQAYESADNGNRSVVHWDMVNIQRADYGGGEIWFDDVLIRKDGLFVLPELLALNPENLKN</sequence>
<dbReference type="OrthoDB" id="9803993at2"/>
<evidence type="ECO:0000256" key="5">
    <source>
        <dbReference type="ARBA" id="ARBA00022438"/>
    </source>
</evidence>
<evidence type="ECO:0000256" key="2">
    <source>
        <dbReference type="ARBA" id="ARBA00001946"/>
    </source>
</evidence>
<dbReference type="PRINTS" id="PR00919">
    <property type="entry name" value="THERMOPTASE"/>
</dbReference>
<dbReference type="Proteomes" id="UP000271031">
    <property type="component" value="Unassembled WGS sequence"/>
</dbReference>
<proteinExistence type="inferred from homology"/>
<accession>A0A3M8D1M7</accession>
<evidence type="ECO:0000256" key="3">
    <source>
        <dbReference type="ARBA" id="ARBA00001947"/>
    </source>
</evidence>
<evidence type="ECO:0000313" key="10">
    <source>
        <dbReference type="EMBL" id="RNB81984.1"/>
    </source>
</evidence>
<dbReference type="InterPro" id="IPR035097">
    <property type="entry name" value="M29_N-terminal"/>
</dbReference>
<keyword evidence="8" id="KW-0378">Hydrolase</keyword>
<dbReference type="PANTHER" id="PTHR34448">
    <property type="entry name" value="AMINOPEPTIDASE"/>
    <property type="match status" value="1"/>
</dbReference>
<evidence type="ECO:0000256" key="7">
    <source>
        <dbReference type="ARBA" id="ARBA00022723"/>
    </source>
</evidence>
<dbReference type="Gene3D" id="3.40.1830.10">
    <property type="entry name" value="Thermophilic metalloprotease (M29)"/>
    <property type="match status" value="1"/>
</dbReference>
<dbReference type="Pfam" id="PF02073">
    <property type="entry name" value="Peptidase_M29"/>
    <property type="match status" value="1"/>
</dbReference>
<dbReference type="AlphaFoldDB" id="A0A3M8D1M7"/>
<evidence type="ECO:0000256" key="8">
    <source>
        <dbReference type="ARBA" id="ARBA00022801"/>
    </source>
</evidence>
<evidence type="ECO:0000256" key="4">
    <source>
        <dbReference type="ARBA" id="ARBA00008236"/>
    </source>
</evidence>
<dbReference type="InterPro" id="IPR000787">
    <property type="entry name" value="Peptidase_M29"/>
</dbReference>
<gene>
    <name evidence="10" type="ORF">EDM56_24265</name>
</gene>
<dbReference type="SUPFAM" id="SSF144052">
    <property type="entry name" value="Thermophilic metalloprotease-like"/>
    <property type="match status" value="1"/>
</dbReference>
<evidence type="ECO:0000256" key="6">
    <source>
        <dbReference type="ARBA" id="ARBA00022670"/>
    </source>
</evidence>
<comment type="cofactor">
    <cofactor evidence="3">
        <name>Zn(2+)</name>
        <dbReference type="ChEBI" id="CHEBI:29105"/>
    </cofactor>
</comment>
<evidence type="ECO:0000256" key="9">
    <source>
        <dbReference type="ARBA" id="ARBA00023049"/>
    </source>
</evidence>
<keyword evidence="7" id="KW-0479">Metal-binding</keyword>
<name>A0A3M8D1M7_9BACL</name>
<dbReference type="InterPro" id="IPR052170">
    <property type="entry name" value="M29_Exopeptidase"/>
</dbReference>
<protein>
    <submittedName>
        <fullName evidence="10">Aminopeptidase</fullName>
    </submittedName>
</protein>
<keyword evidence="9" id="KW-0482">Metalloprotease</keyword>
<dbReference type="PANTHER" id="PTHR34448:SF1">
    <property type="entry name" value="BLL6088 PROTEIN"/>
    <property type="match status" value="1"/>
</dbReference>
<organism evidence="10 11">
    <name type="scientific">Brevibacillus fluminis</name>
    <dbReference type="NCBI Taxonomy" id="511487"/>
    <lineage>
        <taxon>Bacteria</taxon>
        <taxon>Bacillati</taxon>
        <taxon>Bacillota</taxon>
        <taxon>Bacilli</taxon>
        <taxon>Bacillales</taxon>
        <taxon>Paenibacillaceae</taxon>
        <taxon>Brevibacillus</taxon>
    </lineage>
</organism>
<dbReference type="RefSeq" id="WP_122920518.1">
    <property type="nucleotide sequence ID" value="NZ_RHHQ01000021.1"/>
</dbReference>
<comment type="similarity">
    <text evidence="4">Belongs to the peptidase M29 family.</text>
</comment>
<keyword evidence="5 10" id="KW-0031">Aminopeptidase</keyword>
<comment type="cofactor">
    <cofactor evidence="2">
        <name>Mg(2+)</name>
        <dbReference type="ChEBI" id="CHEBI:18420"/>
    </cofactor>
</comment>
<dbReference type="GO" id="GO:0004177">
    <property type="term" value="F:aminopeptidase activity"/>
    <property type="evidence" value="ECO:0007669"/>
    <property type="project" value="UniProtKB-KW"/>
</dbReference>
<keyword evidence="6" id="KW-0645">Protease</keyword>
<dbReference type="GO" id="GO:0008237">
    <property type="term" value="F:metallopeptidase activity"/>
    <property type="evidence" value="ECO:0007669"/>
    <property type="project" value="UniProtKB-KW"/>
</dbReference>
<comment type="caution">
    <text evidence="10">The sequence shown here is derived from an EMBL/GenBank/DDBJ whole genome shotgun (WGS) entry which is preliminary data.</text>
</comment>
<evidence type="ECO:0000256" key="1">
    <source>
        <dbReference type="ARBA" id="ARBA00001941"/>
    </source>
</evidence>
<evidence type="ECO:0000313" key="11">
    <source>
        <dbReference type="Proteomes" id="UP000271031"/>
    </source>
</evidence>
<comment type="cofactor">
    <cofactor evidence="1">
        <name>Co(2+)</name>
        <dbReference type="ChEBI" id="CHEBI:48828"/>
    </cofactor>
</comment>